<dbReference type="STRING" id="64971.SAMN05421831_1194"/>
<reference evidence="3" key="1">
    <citation type="submission" date="2016-10" db="EMBL/GenBank/DDBJ databases">
        <authorList>
            <person name="Varghese N."/>
            <person name="Submissions S."/>
        </authorList>
    </citation>
    <scope>NUCLEOTIDE SEQUENCE [LARGE SCALE GENOMIC DNA]</scope>
    <source>
        <strain evidence="3">DSM 7165</strain>
    </source>
</reference>
<dbReference type="OrthoDB" id="8612880at2"/>
<feature type="domain" description="DUF4214" evidence="1">
    <location>
        <begin position="358"/>
        <end position="404"/>
    </location>
</feature>
<evidence type="ECO:0000259" key="1">
    <source>
        <dbReference type="Pfam" id="PF13946"/>
    </source>
</evidence>
<proteinExistence type="predicted"/>
<dbReference type="InterPro" id="IPR025282">
    <property type="entry name" value="DUF4214"/>
</dbReference>
<dbReference type="Proteomes" id="UP000242999">
    <property type="component" value="Unassembled WGS sequence"/>
</dbReference>
<dbReference type="EMBL" id="FNYH01000019">
    <property type="protein sequence ID" value="SEI92244.1"/>
    <property type="molecule type" value="Genomic_DNA"/>
</dbReference>
<gene>
    <name evidence="2" type="ORF">SAMN05421831_1194</name>
</gene>
<protein>
    <recommendedName>
        <fullName evidence="1">DUF4214 domain-containing protein</fullName>
    </recommendedName>
</protein>
<evidence type="ECO:0000313" key="3">
    <source>
        <dbReference type="Proteomes" id="UP000242999"/>
    </source>
</evidence>
<dbReference type="RefSeq" id="WP_093312465.1">
    <property type="nucleotide sequence ID" value="NZ_FNYH01000019.1"/>
</dbReference>
<organism evidence="2 3">
    <name type="scientific">Allopseudospirillum japonicum</name>
    <dbReference type="NCBI Taxonomy" id="64971"/>
    <lineage>
        <taxon>Bacteria</taxon>
        <taxon>Pseudomonadati</taxon>
        <taxon>Pseudomonadota</taxon>
        <taxon>Gammaproteobacteria</taxon>
        <taxon>Oceanospirillales</taxon>
        <taxon>Oceanospirillaceae</taxon>
        <taxon>Allopseudospirillum</taxon>
    </lineage>
</organism>
<dbReference type="AlphaFoldDB" id="A0A1H6UNH1"/>
<name>A0A1H6UNH1_9GAMM</name>
<accession>A0A1H6UNH1</accession>
<dbReference type="InterPro" id="IPR038255">
    <property type="entry name" value="PBS_linker_sf"/>
</dbReference>
<sequence length="481" mass="53841">MANTQYLLHAGTQDADTLSAADGRVLFGRQGNDTLMYEGNRWGELAWLVGGRGQDTYILDTSGYTLVLETGQDTYDQIRFSSPLDYELAYELDGRHLVLTTYGAGHGVVLMDWRNPTYQIEKFHFIADNQGYSLSYQEFRDYVEAMPRFLGSIAASDLGTEVEVVDSETGEISTLVLPVGHDAFVDELYLYMDEVTEYVDAFQADTRYRIATQADQDAVLLTYQAVTGQMPADQPTVDFWVSQWEQGQSLAHIAENLGQSQAYASRFPNAESTAYAQALFEQVLGRTPTGSELNALVQQVTQQGPWNSLVQVANSTENQAQEASYLAQFPSRDIYLTLEDAYEPAPIRTATIDAALSVSRLYFAAFDRLPDQAGLNYWIDRWEWGDTLDQIATGFVDSSEFAEKVPPSSGNEYFVNALYYNVLGREPDANGQAYWLYVMQQGLPRSQVLVRFAESTENIALTADQLSGVHLDNQGEWQLFI</sequence>
<dbReference type="SUPFAM" id="SSF51120">
    <property type="entry name" value="beta-Roll"/>
    <property type="match status" value="1"/>
</dbReference>
<dbReference type="Pfam" id="PF13946">
    <property type="entry name" value="DUF4214"/>
    <property type="match status" value="2"/>
</dbReference>
<dbReference type="InterPro" id="IPR011049">
    <property type="entry name" value="Serralysin-like_metalloprot_C"/>
</dbReference>
<feature type="domain" description="DUF4214" evidence="1">
    <location>
        <begin position="411"/>
        <end position="461"/>
    </location>
</feature>
<keyword evidence="3" id="KW-1185">Reference proteome</keyword>
<evidence type="ECO:0000313" key="2">
    <source>
        <dbReference type="EMBL" id="SEI92244.1"/>
    </source>
</evidence>
<dbReference type="Gene3D" id="1.10.3130.20">
    <property type="entry name" value="Phycobilisome linker domain"/>
    <property type="match status" value="2"/>
</dbReference>